<feature type="compositionally biased region" description="Acidic residues" evidence="1">
    <location>
        <begin position="149"/>
        <end position="167"/>
    </location>
</feature>
<dbReference type="InterPro" id="IPR036020">
    <property type="entry name" value="WW_dom_sf"/>
</dbReference>
<feature type="region of interest" description="Disordered" evidence="1">
    <location>
        <begin position="146"/>
        <end position="182"/>
    </location>
</feature>
<feature type="compositionally biased region" description="Polar residues" evidence="1">
    <location>
        <begin position="41"/>
        <end position="50"/>
    </location>
</feature>
<proteinExistence type="predicted"/>
<reference evidence="3" key="1">
    <citation type="submission" date="2017-08" db="EMBL/GenBank/DDBJ databases">
        <title>Ornithodoros erraticus midgut genes differentially expressed after blood feeding.</title>
        <authorList>
            <person name="Oleaga A."/>
        </authorList>
    </citation>
    <scope>NUCLEOTIDE SEQUENCE</scope>
    <source>
        <strain evidence="3">Female</strain>
        <tissue evidence="3">Gut</tissue>
    </source>
</reference>
<dbReference type="EMBL" id="GFWV01012418">
    <property type="protein sequence ID" value="MAA37147.1"/>
    <property type="molecule type" value="Transcribed_RNA"/>
</dbReference>
<feature type="region of interest" description="Disordered" evidence="1">
    <location>
        <begin position="14"/>
        <end position="53"/>
    </location>
</feature>
<feature type="compositionally biased region" description="Basic and acidic residues" evidence="1">
    <location>
        <begin position="173"/>
        <end position="182"/>
    </location>
</feature>
<evidence type="ECO:0000259" key="2">
    <source>
        <dbReference type="PROSITE" id="PS50020"/>
    </source>
</evidence>
<sequence length="267" mass="30201">MPIPAALLARLKKRGIVKSDASEPEQPEEEVIAEDYDDNPQDNSTQNRSGPCSGCPNKWNIYHECTAYCYTWKQGKVQESPNTKRRRLKMLAKYPLPDNWAEIYDPGTGRHYYWKQGTDDVSWMPPSHPKAKVSAPADKLRELIKDTDDGIDMDSGSDDDMDADEAEVQTSTERSRSRQLNARDRTRIIVAATAEGTTITEPEKLEGGSAKRTTWTQWTLHPTQMFHVEPGLLDWRKAMKPRQEPTPQLVALCTRCGLIPAPVLFCV</sequence>
<dbReference type="InterPro" id="IPR001202">
    <property type="entry name" value="WW_dom"/>
</dbReference>
<accession>A0A293LUK5</accession>
<dbReference type="PROSITE" id="PS50020">
    <property type="entry name" value="WW_DOMAIN_2"/>
    <property type="match status" value="1"/>
</dbReference>
<dbReference type="Gene3D" id="2.20.70.10">
    <property type="match status" value="1"/>
</dbReference>
<feature type="domain" description="WW" evidence="2">
    <location>
        <begin position="94"/>
        <end position="128"/>
    </location>
</feature>
<dbReference type="AlphaFoldDB" id="A0A293LUK5"/>
<feature type="compositionally biased region" description="Acidic residues" evidence="1">
    <location>
        <begin position="22"/>
        <end position="40"/>
    </location>
</feature>
<evidence type="ECO:0000313" key="3">
    <source>
        <dbReference type="EMBL" id="MAA37147.1"/>
    </source>
</evidence>
<evidence type="ECO:0000256" key="1">
    <source>
        <dbReference type="SAM" id="MobiDB-lite"/>
    </source>
</evidence>
<protein>
    <recommendedName>
        <fullName evidence="2">WW domain-containing protein</fullName>
    </recommendedName>
</protein>
<organism evidence="3">
    <name type="scientific">Ornithodoros erraticus</name>
    <name type="common">European soft tick</name>
    <name type="synonym">Alectorobius erraticus</name>
    <dbReference type="NCBI Taxonomy" id="265619"/>
    <lineage>
        <taxon>Eukaryota</taxon>
        <taxon>Metazoa</taxon>
        <taxon>Ecdysozoa</taxon>
        <taxon>Arthropoda</taxon>
        <taxon>Chelicerata</taxon>
        <taxon>Arachnida</taxon>
        <taxon>Acari</taxon>
        <taxon>Parasitiformes</taxon>
        <taxon>Ixodida</taxon>
        <taxon>Ixodoidea</taxon>
        <taxon>Argasidae</taxon>
        <taxon>Ornithodorinae</taxon>
        <taxon>Ornithodoros</taxon>
    </lineage>
</organism>
<dbReference type="SUPFAM" id="SSF51045">
    <property type="entry name" value="WW domain"/>
    <property type="match status" value="1"/>
</dbReference>
<name>A0A293LUK5_ORNER</name>